<dbReference type="STRING" id="667725.A0A0L0G7X0"/>
<proteinExistence type="predicted"/>
<dbReference type="InterPro" id="IPR012340">
    <property type="entry name" value="NA-bd_OB-fold"/>
</dbReference>
<evidence type="ECO:0000313" key="2">
    <source>
        <dbReference type="EMBL" id="KNC84338.1"/>
    </source>
</evidence>
<dbReference type="SUPFAM" id="SSF50249">
    <property type="entry name" value="Nucleic acid-binding proteins"/>
    <property type="match status" value="1"/>
</dbReference>
<dbReference type="CDD" id="cd04458">
    <property type="entry name" value="CSP_CDS"/>
    <property type="match status" value="1"/>
</dbReference>
<dbReference type="Gene3D" id="2.40.50.140">
    <property type="entry name" value="Nucleic acid-binding proteins"/>
    <property type="match status" value="1"/>
</dbReference>
<gene>
    <name evidence="2" type="ORF">SARC_03443</name>
</gene>
<dbReference type="Pfam" id="PF00313">
    <property type="entry name" value="CSD"/>
    <property type="match status" value="1"/>
</dbReference>
<dbReference type="eggNOG" id="KOG3070">
    <property type="taxonomic scope" value="Eukaryota"/>
</dbReference>
<dbReference type="PROSITE" id="PS51857">
    <property type="entry name" value="CSD_2"/>
    <property type="match status" value="1"/>
</dbReference>
<accession>A0A0L0G7X0</accession>
<dbReference type="EMBL" id="KQ241771">
    <property type="protein sequence ID" value="KNC84338.1"/>
    <property type="molecule type" value="Genomic_DNA"/>
</dbReference>
<name>A0A0L0G7X0_9EUKA</name>
<dbReference type="SMART" id="SM00357">
    <property type="entry name" value="CSP"/>
    <property type="match status" value="1"/>
</dbReference>
<dbReference type="AlphaFoldDB" id="A0A0L0G7X0"/>
<dbReference type="PRINTS" id="PR00050">
    <property type="entry name" value="COLDSHOCK"/>
</dbReference>
<keyword evidence="3" id="KW-1185">Reference proteome</keyword>
<evidence type="ECO:0000313" key="3">
    <source>
        <dbReference type="Proteomes" id="UP000054560"/>
    </source>
</evidence>
<dbReference type="PANTHER" id="PTHR46565">
    <property type="entry name" value="COLD SHOCK DOMAIN PROTEIN 2"/>
    <property type="match status" value="1"/>
</dbReference>
<feature type="domain" description="CSD" evidence="1">
    <location>
        <begin position="34"/>
        <end position="101"/>
    </location>
</feature>
<evidence type="ECO:0000259" key="1">
    <source>
        <dbReference type="PROSITE" id="PS51857"/>
    </source>
</evidence>
<protein>
    <recommendedName>
        <fullName evidence="1">CSD domain-containing protein</fullName>
    </recommendedName>
</protein>
<dbReference type="GO" id="GO:0003676">
    <property type="term" value="F:nucleic acid binding"/>
    <property type="evidence" value="ECO:0007669"/>
    <property type="project" value="InterPro"/>
</dbReference>
<dbReference type="PANTHER" id="PTHR46565:SF20">
    <property type="entry name" value="COLD SHOCK DOMAIN-CONTAINING PROTEIN 4"/>
    <property type="match status" value="1"/>
</dbReference>
<dbReference type="InterPro" id="IPR011129">
    <property type="entry name" value="CSD"/>
</dbReference>
<dbReference type="GeneID" id="25903947"/>
<sequence>MFSALLSTRTAGIAAVARTPAAFTALRAYATGERHEGVVKWFNRTKGYGFITPEEAGAPDLFVHHSNIQMEGYRYLEDGAQVEYVSDMDENGRARATGVVSKYPPRQDSF</sequence>
<organism evidence="2 3">
    <name type="scientific">Sphaeroforma arctica JP610</name>
    <dbReference type="NCBI Taxonomy" id="667725"/>
    <lineage>
        <taxon>Eukaryota</taxon>
        <taxon>Ichthyosporea</taxon>
        <taxon>Ichthyophonida</taxon>
        <taxon>Sphaeroforma</taxon>
    </lineage>
</organism>
<dbReference type="OrthoDB" id="422005at2759"/>
<dbReference type="InterPro" id="IPR002059">
    <property type="entry name" value="CSP_DNA-bd"/>
</dbReference>
<reference evidence="2 3" key="1">
    <citation type="submission" date="2011-02" db="EMBL/GenBank/DDBJ databases">
        <title>The Genome Sequence of Sphaeroforma arctica JP610.</title>
        <authorList>
            <consortium name="The Broad Institute Genome Sequencing Platform"/>
            <person name="Russ C."/>
            <person name="Cuomo C."/>
            <person name="Young S.K."/>
            <person name="Zeng Q."/>
            <person name="Gargeya S."/>
            <person name="Alvarado L."/>
            <person name="Berlin A."/>
            <person name="Chapman S.B."/>
            <person name="Chen Z."/>
            <person name="Freedman E."/>
            <person name="Gellesch M."/>
            <person name="Goldberg J."/>
            <person name="Griggs A."/>
            <person name="Gujja S."/>
            <person name="Heilman E."/>
            <person name="Heiman D."/>
            <person name="Howarth C."/>
            <person name="Mehta T."/>
            <person name="Neiman D."/>
            <person name="Pearson M."/>
            <person name="Roberts A."/>
            <person name="Saif S."/>
            <person name="Shea T."/>
            <person name="Shenoy N."/>
            <person name="Sisk P."/>
            <person name="Stolte C."/>
            <person name="Sykes S."/>
            <person name="White J."/>
            <person name="Yandava C."/>
            <person name="Burger G."/>
            <person name="Gray M.W."/>
            <person name="Holland P.W.H."/>
            <person name="King N."/>
            <person name="Lang F.B.F."/>
            <person name="Roger A.J."/>
            <person name="Ruiz-Trillo I."/>
            <person name="Haas B."/>
            <person name="Nusbaum C."/>
            <person name="Birren B."/>
        </authorList>
    </citation>
    <scope>NUCLEOTIDE SEQUENCE [LARGE SCALE GENOMIC DNA]</scope>
    <source>
        <strain evidence="2 3">JP610</strain>
    </source>
</reference>
<dbReference type="Proteomes" id="UP000054560">
    <property type="component" value="Unassembled WGS sequence"/>
</dbReference>
<dbReference type="RefSeq" id="XP_014158240.1">
    <property type="nucleotide sequence ID" value="XM_014302765.1"/>
</dbReference>